<dbReference type="AlphaFoldDB" id="A0A3N4I0S8"/>
<dbReference type="Proteomes" id="UP000275078">
    <property type="component" value="Unassembled WGS sequence"/>
</dbReference>
<feature type="region of interest" description="Disordered" evidence="1">
    <location>
        <begin position="161"/>
        <end position="233"/>
    </location>
</feature>
<proteinExistence type="predicted"/>
<accession>A0A3N4I0S8</accession>
<dbReference type="EMBL" id="ML119763">
    <property type="protein sequence ID" value="RPA75484.1"/>
    <property type="molecule type" value="Genomic_DNA"/>
</dbReference>
<organism evidence="2 3">
    <name type="scientific">Ascobolus immersus RN42</name>
    <dbReference type="NCBI Taxonomy" id="1160509"/>
    <lineage>
        <taxon>Eukaryota</taxon>
        <taxon>Fungi</taxon>
        <taxon>Dikarya</taxon>
        <taxon>Ascomycota</taxon>
        <taxon>Pezizomycotina</taxon>
        <taxon>Pezizomycetes</taxon>
        <taxon>Pezizales</taxon>
        <taxon>Ascobolaceae</taxon>
        <taxon>Ascobolus</taxon>
    </lineage>
</organism>
<feature type="compositionally biased region" description="Basic and acidic residues" evidence="1">
    <location>
        <begin position="175"/>
        <end position="185"/>
    </location>
</feature>
<feature type="compositionally biased region" description="Acidic residues" evidence="1">
    <location>
        <begin position="161"/>
        <end position="174"/>
    </location>
</feature>
<protein>
    <submittedName>
        <fullName evidence="2">Uncharacterized protein</fullName>
    </submittedName>
</protein>
<reference evidence="2 3" key="1">
    <citation type="journal article" date="2018" name="Nat. Ecol. Evol.">
        <title>Pezizomycetes genomes reveal the molecular basis of ectomycorrhizal truffle lifestyle.</title>
        <authorList>
            <person name="Murat C."/>
            <person name="Payen T."/>
            <person name="Noel B."/>
            <person name="Kuo A."/>
            <person name="Morin E."/>
            <person name="Chen J."/>
            <person name="Kohler A."/>
            <person name="Krizsan K."/>
            <person name="Balestrini R."/>
            <person name="Da Silva C."/>
            <person name="Montanini B."/>
            <person name="Hainaut M."/>
            <person name="Levati E."/>
            <person name="Barry K.W."/>
            <person name="Belfiori B."/>
            <person name="Cichocki N."/>
            <person name="Clum A."/>
            <person name="Dockter R.B."/>
            <person name="Fauchery L."/>
            <person name="Guy J."/>
            <person name="Iotti M."/>
            <person name="Le Tacon F."/>
            <person name="Lindquist E.A."/>
            <person name="Lipzen A."/>
            <person name="Malagnac F."/>
            <person name="Mello A."/>
            <person name="Molinier V."/>
            <person name="Miyauchi S."/>
            <person name="Poulain J."/>
            <person name="Riccioni C."/>
            <person name="Rubini A."/>
            <person name="Sitrit Y."/>
            <person name="Splivallo R."/>
            <person name="Traeger S."/>
            <person name="Wang M."/>
            <person name="Zifcakova L."/>
            <person name="Wipf D."/>
            <person name="Zambonelli A."/>
            <person name="Paolocci F."/>
            <person name="Nowrousian M."/>
            <person name="Ottonello S."/>
            <person name="Baldrian P."/>
            <person name="Spatafora J.W."/>
            <person name="Henrissat B."/>
            <person name="Nagy L.G."/>
            <person name="Aury J.M."/>
            <person name="Wincker P."/>
            <person name="Grigoriev I.V."/>
            <person name="Bonfante P."/>
            <person name="Martin F.M."/>
        </authorList>
    </citation>
    <scope>NUCLEOTIDE SEQUENCE [LARGE SCALE GENOMIC DNA]</scope>
    <source>
        <strain evidence="2 3">RN42</strain>
    </source>
</reference>
<evidence type="ECO:0000256" key="1">
    <source>
        <dbReference type="SAM" id="MobiDB-lite"/>
    </source>
</evidence>
<gene>
    <name evidence="2" type="ORF">BJ508DRAFT_332110</name>
</gene>
<feature type="compositionally biased region" description="Basic and acidic residues" evidence="1">
    <location>
        <begin position="204"/>
        <end position="226"/>
    </location>
</feature>
<evidence type="ECO:0000313" key="3">
    <source>
        <dbReference type="Proteomes" id="UP000275078"/>
    </source>
</evidence>
<keyword evidence="3" id="KW-1185">Reference proteome</keyword>
<evidence type="ECO:0000313" key="2">
    <source>
        <dbReference type="EMBL" id="RPA75484.1"/>
    </source>
</evidence>
<sequence>MPKLFPKEVLTDCESWEEIEKASSTLFDADDWEEIPSKNDSSYQKGSDDDKLGWFQDDIQTREEEWDICHEYMVLLSIYPTVAEIDREQAGQITSNLKWHMPRFEEVGYTCFSEKDVALRSVFWALMETLFGLRKRAGAEDVPVLMIQPREGKEAYEYDEEYEYGSEEEYGGWEEDGRSEEKVDRSDEEYEGWEEDGSEEEYGGEDKIDGSEEEYGSEKEYNRSEDMYGDGPEPAKAGDTCYYIFVVENGSVWFTEGEKFDVAIQVSEDFWDAQKVLLGCGRIQWRGPIYLE</sequence>
<name>A0A3N4I0S8_ASCIM</name>
<feature type="compositionally biased region" description="Acidic residues" evidence="1">
    <location>
        <begin position="186"/>
        <end position="203"/>
    </location>
</feature>